<sequence>MLTEGLGSPFLIREFVLLHSSLACTHIGKATRLPCNKMLRLFTRTFEFKITQFFALIYRLASAYMLHLCTFIAVL</sequence>
<organism evidence="1">
    <name type="scientific">Anguilla anguilla</name>
    <name type="common">European freshwater eel</name>
    <name type="synonym">Muraena anguilla</name>
    <dbReference type="NCBI Taxonomy" id="7936"/>
    <lineage>
        <taxon>Eukaryota</taxon>
        <taxon>Metazoa</taxon>
        <taxon>Chordata</taxon>
        <taxon>Craniata</taxon>
        <taxon>Vertebrata</taxon>
        <taxon>Euteleostomi</taxon>
        <taxon>Actinopterygii</taxon>
        <taxon>Neopterygii</taxon>
        <taxon>Teleostei</taxon>
        <taxon>Anguilliformes</taxon>
        <taxon>Anguillidae</taxon>
        <taxon>Anguilla</taxon>
    </lineage>
</organism>
<reference evidence="1" key="2">
    <citation type="journal article" date="2015" name="Fish Shellfish Immunol.">
        <title>Early steps in the European eel (Anguilla anguilla)-Vibrio vulnificus interaction in the gills: Role of the RtxA13 toxin.</title>
        <authorList>
            <person name="Callol A."/>
            <person name="Pajuelo D."/>
            <person name="Ebbesson L."/>
            <person name="Teles M."/>
            <person name="MacKenzie S."/>
            <person name="Amaro C."/>
        </authorList>
    </citation>
    <scope>NUCLEOTIDE SEQUENCE</scope>
</reference>
<reference evidence="1" key="1">
    <citation type="submission" date="2014-11" db="EMBL/GenBank/DDBJ databases">
        <authorList>
            <person name="Amaro Gonzalez C."/>
        </authorList>
    </citation>
    <scope>NUCLEOTIDE SEQUENCE</scope>
</reference>
<protein>
    <submittedName>
        <fullName evidence="1">Uncharacterized protein</fullName>
    </submittedName>
</protein>
<dbReference type="AlphaFoldDB" id="A0A0E9P6P3"/>
<name>A0A0E9P6P3_ANGAN</name>
<dbReference type="EMBL" id="GBXM01109014">
    <property type="protein sequence ID" value="JAG99562.1"/>
    <property type="molecule type" value="Transcribed_RNA"/>
</dbReference>
<accession>A0A0E9P6P3</accession>
<proteinExistence type="predicted"/>
<evidence type="ECO:0000313" key="1">
    <source>
        <dbReference type="EMBL" id="JAG99562.1"/>
    </source>
</evidence>